<dbReference type="AlphaFoldDB" id="A0A1X2H760"/>
<protein>
    <recommendedName>
        <fullName evidence="1">RSE1/DDB1/CPSF1 first beta-propeller domain-containing protein</fullName>
    </recommendedName>
</protein>
<reference evidence="2 3" key="1">
    <citation type="submission" date="2016-07" db="EMBL/GenBank/DDBJ databases">
        <title>Pervasive Adenine N6-methylation of Active Genes in Fungi.</title>
        <authorList>
            <consortium name="DOE Joint Genome Institute"/>
            <person name="Mondo S.J."/>
            <person name="Dannebaum R.O."/>
            <person name="Kuo R.C."/>
            <person name="Labutti K."/>
            <person name="Haridas S."/>
            <person name="Kuo A."/>
            <person name="Salamov A."/>
            <person name="Ahrendt S.R."/>
            <person name="Lipzen A."/>
            <person name="Sullivan W."/>
            <person name="Andreopoulos W.B."/>
            <person name="Clum A."/>
            <person name="Lindquist E."/>
            <person name="Daum C."/>
            <person name="Ramamoorthy G.K."/>
            <person name="Gryganskyi A."/>
            <person name="Culley D."/>
            <person name="Magnuson J.K."/>
            <person name="James T.Y."/>
            <person name="O'Malley M.A."/>
            <person name="Stajich J.E."/>
            <person name="Spatafora J.W."/>
            <person name="Visel A."/>
            <person name="Grigoriev I.V."/>
        </authorList>
    </citation>
    <scope>NUCLEOTIDE SEQUENCE [LARGE SCALE GENOMIC DNA]</scope>
    <source>
        <strain evidence="2 3">NRRL 2496</strain>
    </source>
</reference>
<dbReference type="OrthoDB" id="20774at2759"/>
<gene>
    <name evidence="2" type="ORF">BCR43DRAFT_319158</name>
</gene>
<dbReference type="InParanoid" id="A0A1X2H760"/>
<dbReference type="InterPro" id="IPR018846">
    <property type="entry name" value="Beta-prop_RSE1/DDB1/CPSF1_1st"/>
</dbReference>
<feature type="domain" description="RSE1/DDB1/CPSF1 first beta-propeller" evidence="1">
    <location>
        <begin position="16"/>
        <end position="224"/>
    </location>
</feature>
<dbReference type="STRING" id="13706.A0A1X2H760"/>
<sequence>MSNMSVYYRSTLYGTAVQRIVSGAFAGPRQCNVCLFKGHSIEFMQLVTSPRDPFVSRFEQPVFGTIYDAQRLTCQFNNDDHPPAINSRQGEIEEELYCQNTRPHTPVSGDDVLVMLSEYNKLVFSTVVGHDLERLGRFETLVEVPLDEPGPEYTKMGRKLAVDPCSRALATASYRDRIDVFILHDTMSRAYFHPISGMGSIVEDGIIWHMEFLHTTSESKDRILLATVVFK</sequence>
<dbReference type="EMBL" id="MCGN01000007">
    <property type="protein sequence ID" value="ORY94399.1"/>
    <property type="molecule type" value="Genomic_DNA"/>
</dbReference>
<comment type="caution">
    <text evidence="2">The sequence shown here is derived from an EMBL/GenBank/DDBJ whole genome shotgun (WGS) entry which is preliminary data.</text>
</comment>
<evidence type="ECO:0000313" key="2">
    <source>
        <dbReference type="EMBL" id="ORY94399.1"/>
    </source>
</evidence>
<evidence type="ECO:0000313" key="3">
    <source>
        <dbReference type="Proteomes" id="UP000242180"/>
    </source>
</evidence>
<dbReference type="Gene3D" id="2.130.10.10">
    <property type="entry name" value="YVTN repeat-like/Quinoprotein amine dehydrogenase"/>
    <property type="match status" value="1"/>
</dbReference>
<organism evidence="2 3">
    <name type="scientific">Syncephalastrum racemosum</name>
    <name type="common">Filamentous fungus</name>
    <dbReference type="NCBI Taxonomy" id="13706"/>
    <lineage>
        <taxon>Eukaryota</taxon>
        <taxon>Fungi</taxon>
        <taxon>Fungi incertae sedis</taxon>
        <taxon>Mucoromycota</taxon>
        <taxon>Mucoromycotina</taxon>
        <taxon>Mucoromycetes</taxon>
        <taxon>Mucorales</taxon>
        <taxon>Syncephalastraceae</taxon>
        <taxon>Syncephalastrum</taxon>
    </lineage>
</organism>
<dbReference type="Pfam" id="PF10433">
    <property type="entry name" value="Beta-prop_RSE1_1st"/>
    <property type="match status" value="1"/>
</dbReference>
<keyword evidence="3" id="KW-1185">Reference proteome</keyword>
<dbReference type="InterPro" id="IPR015943">
    <property type="entry name" value="WD40/YVTN_repeat-like_dom_sf"/>
</dbReference>
<dbReference type="Proteomes" id="UP000242180">
    <property type="component" value="Unassembled WGS sequence"/>
</dbReference>
<name>A0A1X2H760_SYNRA</name>
<evidence type="ECO:0000259" key="1">
    <source>
        <dbReference type="Pfam" id="PF10433"/>
    </source>
</evidence>
<proteinExistence type="predicted"/>
<accession>A0A1X2H760</accession>